<keyword evidence="3" id="KW-1185">Reference proteome</keyword>
<name>A0A5Q0P4J5_9GAMM</name>
<evidence type="ECO:0000313" key="2">
    <source>
        <dbReference type="EMBL" id="QGA11684.1"/>
    </source>
</evidence>
<organism evidence="1 4">
    <name type="scientific">Acinetobacter wanghuae</name>
    <dbReference type="NCBI Taxonomy" id="2662362"/>
    <lineage>
        <taxon>Bacteria</taxon>
        <taxon>Pseudomonadati</taxon>
        <taxon>Pseudomonadota</taxon>
        <taxon>Gammaproteobacteria</taxon>
        <taxon>Moraxellales</taxon>
        <taxon>Moraxellaceae</taxon>
        <taxon>Acinetobacter</taxon>
    </lineage>
</organism>
<dbReference type="RefSeq" id="WP_153372241.1">
    <property type="nucleotide sequence ID" value="NZ_CP045650.1"/>
</dbReference>
<dbReference type="AlphaFoldDB" id="A0A5Q0P4J5"/>
<evidence type="ECO:0000313" key="4">
    <source>
        <dbReference type="Proteomes" id="UP000480556"/>
    </source>
</evidence>
<evidence type="ECO:0000313" key="1">
    <source>
        <dbReference type="EMBL" id="MQW91413.1"/>
    </source>
</evidence>
<gene>
    <name evidence="2" type="ORF">GFH30_09970</name>
    <name evidence="1" type="ORF">GHJ48_03185</name>
</gene>
<dbReference type="Proteomes" id="UP000480556">
    <property type="component" value="Unassembled WGS sequence"/>
</dbReference>
<reference evidence="3 4" key="1">
    <citation type="submission" date="2019-10" db="EMBL/GenBank/DDBJ databases">
        <authorList>
            <person name="Dong K."/>
        </authorList>
    </citation>
    <scope>NUCLEOTIDE SEQUENCE [LARGE SCALE GENOMIC DNA]</scope>
    <source>
        <strain evidence="3">dk386</strain>
        <strain evidence="2">Dk386</strain>
        <strain evidence="4">dk771</strain>
        <strain evidence="1">Dk771</strain>
    </source>
</reference>
<dbReference type="EMBL" id="CP045650">
    <property type="protein sequence ID" value="QGA11684.1"/>
    <property type="molecule type" value="Genomic_DNA"/>
</dbReference>
<proteinExistence type="predicted"/>
<dbReference type="EMBL" id="WITK01000003">
    <property type="protein sequence ID" value="MQW91413.1"/>
    <property type="molecule type" value="Genomic_DNA"/>
</dbReference>
<dbReference type="Proteomes" id="UP000327478">
    <property type="component" value="Chromosome"/>
</dbReference>
<protein>
    <recommendedName>
        <fullName evidence="5">Uracil-DNA glycosylase-like domain-containing protein</fullName>
    </recommendedName>
</protein>
<evidence type="ECO:0000313" key="3">
    <source>
        <dbReference type="Proteomes" id="UP000327478"/>
    </source>
</evidence>
<accession>A0A5Q0P4J5</accession>
<sequence length="254" mass="29944">MNEINKKILEIWKENFKNESGKHPCPIFYKKFTPEDKDKILFIGMNPSFKDEYVRGAITNSKVKVGFEDIYNWSAHDDEYINQINLLDSWAYQKNDNEKTQHSYFNKFEQLLPFENNDKKLAWNHIDLFFYRKTSQKDFKQMILEKGGKLNSFGEAQFKLSTRLIKELQPCLIVVVNAFASELIKEQINLGDSADWGITFDEDKGYDLLSWNECSKDVPIFFSSMLTGQRALDNHSFKRLQWHVKQALKDKNII</sequence>
<evidence type="ECO:0008006" key="5">
    <source>
        <dbReference type="Google" id="ProtNLM"/>
    </source>
</evidence>